<keyword evidence="2" id="KW-1185">Reference proteome</keyword>
<organism evidence="1 2">
    <name type="scientific">Rubroshorea leprosula</name>
    <dbReference type="NCBI Taxonomy" id="152421"/>
    <lineage>
        <taxon>Eukaryota</taxon>
        <taxon>Viridiplantae</taxon>
        <taxon>Streptophyta</taxon>
        <taxon>Embryophyta</taxon>
        <taxon>Tracheophyta</taxon>
        <taxon>Spermatophyta</taxon>
        <taxon>Magnoliopsida</taxon>
        <taxon>eudicotyledons</taxon>
        <taxon>Gunneridae</taxon>
        <taxon>Pentapetalae</taxon>
        <taxon>rosids</taxon>
        <taxon>malvids</taxon>
        <taxon>Malvales</taxon>
        <taxon>Dipterocarpaceae</taxon>
        <taxon>Rubroshorea</taxon>
    </lineage>
</organism>
<evidence type="ECO:0000313" key="1">
    <source>
        <dbReference type="EMBL" id="GKU85992.1"/>
    </source>
</evidence>
<dbReference type="AlphaFoldDB" id="A0AAV5HHP6"/>
<reference evidence="1 2" key="1">
    <citation type="journal article" date="2021" name="Commun. Biol.">
        <title>The genome of Shorea leprosula (Dipterocarpaceae) highlights the ecological relevance of drought in aseasonal tropical rainforests.</title>
        <authorList>
            <person name="Ng K.K.S."/>
            <person name="Kobayashi M.J."/>
            <person name="Fawcett J.A."/>
            <person name="Hatakeyama M."/>
            <person name="Paape T."/>
            <person name="Ng C.H."/>
            <person name="Ang C.C."/>
            <person name="Tnah L.H."/>
            <person name="Lee C.T."/>
            <person name="Nishiyama T."/>
            <person name="Sese J."/>
            <person name="O'Brien M.J."/>
            <person name="Copetti D."/>
            <person name="Mohd Noor M.I."/>
            <person name="Ong R.C."/>
            <person name="Putra M."/>
            <person name="Sireger I.Z."/>
            <person name="Indrioko S."/>
            <person name="Kosugi Y."/>
            <person name="Izuno A."/>
            <person name="Isagi Y."/>
            <person name="Lee S.L."/>
            <person name="Shimizu K.K."/>
        </authorList>
    </citation>
    <scope>NUCLEOTIDE SEQUENCE [LARGE SCALE GENOMIC DNA]</scope>
    <source>
        <strain evidence="1">214</strain>
    </source>
</reference>
<accession>A0AAV5HHP6</accession>
<evidence type="ECO:0000313" key="2">
    <source>
        <dbReference type="Proteomes" id="UP001054252"/>
    </source>
</evidence>
<proteinExistence type="predicted"/>
<protein>
    <submittedName>
        <fullName evidence="1">Uncharacterized protein</fullName>
    </submittedName>
</protein>
<sequence length="86" mass="9495">MGEDLLFCPSLQDHPEQTVFWSLLSPDQNRIHRPVESSLSLSFGSIQHPSIGVPQSTGFAIASLQPNVLEHQLFTVSSPLQQSHCL</sequence>
<gene>
    <name evidence="1" type="ORF">SLEP1_g581</name>
</gene>
<comment type="caution">
    <text evidence="1">The sequence shown here is derived from an EMBL/GenBank/DDBJ whole genome shotgun (WGS) entry which is preliminary data.</text>
</comment>
<name>A0AAV5HHP6_9ROSI</name>
<dbReference type="EMBL" id="BPVZ01000001">
    <property type="protein sequence ID" value="GKU85992.1"/>
    <property type="molecule type" value="Genomic_DNA"/>
</dbReference>
<dbReference type="Proteomes" id="UP001054252">
    <property type="component" value="Unassembled WGS sequence"/>
</dbReference>